<feature type="non-terminal residue" evidence="1">
    <location>
        <position position="277"/>
    </location>
</feature>
<evidence type="ECO:0000313" key="1">
    <source>
        <dbReference type="EMBL" id="AOR51387.1"/>
    </source>
</evidence>
<organism evidence="1">
    <name type="scientific">Chrysovirus-like</name>
    <dbReference type="NCBI Taxonomy" id="1903432"/>
    <lineage>
        <taxon>Viruses</taxon>
        <taxon>Riboviria</taxon>
        <taxon>Orthornavirae</taxon>
        <taxon>Duplornaviricota</taxon>
        <taxon>Chrymotiviricetes</taxon>
        <taxon>Ghabrivirales</taxon>
        <taxon>Alphatotivirineae</taxon>
        <taxon>Chrysoviridae</taxon>
        <taxon>Chrysovirus</taxon>
    </lineage>
</organism>
<dbReference type="EMBL" id="KX148557">
    <property type="protein sequence ID" value="AOR51387.1"/>
    <property type="molecule type" value="Genomic_RNA"/>
</dbReference>
<protein>
    <submittedName>
        <fullName evidence="1">RdRp</fullName>
    </submittedName>
</protein>
<sequence length="277" mass="31344">MDPKITFETDKVLGTTVLTTSEFGVTVVAPETTFKQHKRTGLYAVVIPAGGGKTHLSKIFDSIDVDEVLPTAVEEEFKMVRTSIIFGKPEPKHAHKWLRHNNMWYEALNQAIGAFDFSEEPRIIFVHTVEVAMAIGAEVLCVMVPTVELHRLWIANRPELVKALCHRNREMLSMVPGAYTYSSHFELCTGVSNVIAERIGYYPGIGNYLLLSDIDRLMYESGYDSTIDSALKRDEFEFNSIDQLIACCEKGRLPWHKVYKWCQMYSPDLIADGASSW</sequence>
<accession>A0A1C9U5E2</accession>
<reference evidence="1" key="2">
    <citation type="submission" date="2016-04" db="EMBL/GenBank/DDBJ databases">
        <authorList>
            <person name="Evans L.H."/>
            <person name="Alamgir A."/>
            <person name="Owens N."/>
            <person name="Weber N.D."/>
            <person name="Virtaneva K."/>
            <person name="Barbian K."/>
            <person name="Babar A."/>
            <person name="Rosenke K."/>
        </authorList>
    </citation>
    <scope>NUCLEOTIDE SEQUENCE</scope>
</reference>
<name>A0A1C9U5E2_9VIRU</name>
<proteinExistence type="predicted"/>
<reference evidence="1" key="1">
    <citation type="journal article" date="2016" name="Virology">
        <title>West African Anopheles gambiae mosquitoes harbor a taxonomically diverse virome including new insect-specific flaviviruses, mononegaviruses, and totiviruses.</title>
        <authorList>
            <person name="Fauver J.R."/>
            <person name="Grubaugh N.D."/>
            <person name="Krajacich B.J."/>
            <person name="Weger-Lucarelli J."/>
            <person name="Lakin S.M."/>
            <person name="Fakoli L.S. Jr"/>
            <person name="Bolay F.K."/>
            <person name="Diclaro J.W. Jr"/>
            <person name="Dabire K.R."/>
            <person name="Foy B.D."/>
            <person name="Brackney D.E."/>
            <person name="Ebel G.D."/>
            <person name="Stenglein M.D."/>
        </authorList>
    </citation>
    <scope>NUCLEOTIDE SEQUENCE</scope>
</reference>